<evidence type="ECO:0000256" key="2">
    <source>
        <dbReference type="ARBA" id="ARBA00023125"/>
    </source>
</evidence>
<evidence type="ECO:0000259" key="4">
    <source>
        <dbReference type="Pfam" id="PF02954"/>
    </source>
</evidence>
<dbReference type="PANTHER" id="PTHR47918:SF1">
    <property type="entry name" value="DNA-BINDING PROTEIN FIS"/>
    <property type="match status" value="1"/>
</dbReference>
<sequence>MSFEDKDHDSKVEALIVGRESREDSLADCVRDAMNAYFSQLDGHAANGIYQMVMEEVERPLFQTVMEHTGGNQTQAACLLGISRSTLRKKLARFEID</sequence>
<feature type="domain" description="DNA binding HTH" evidence="4">
    <location>
        <begin position="54"/>
        <end position="94"/>
    </location>
</feature>
<proteinExistence type="inferred from homology"/>
<reference evidence="5 6" key="1">
    <citation type="journal article" date="2014" name="PLoS ONE">
        <title>Physiological and genomic features of a novel sulfur-oxidizing gammaproteobacterium belonging to a previously uncultivated symbiotic lineage isolated from a hydrothermal vent.</title>
        <authorList>
            <person name="Nunoura T."/>
            <person name="Takaki Y."/>
            <person name="Kazama H."/>
            <person name="Kakuta J."/>
            <person name="Shimamura S."/>
            <person name="Makita H."/>
            <person name="Hirai M."/>
            <person name="Miyazaki M."/>
            <person name="Takai K."/>
        </authorList>
    </citation>
    <scope>NUCLEOTIDE SEQUENCE [LARGE SCALE GENOMIC DNA]</scope>
    <source>
        <strain evidence="5 6">Hiromi1</strain>
    </source>
</reference>
<dbReference type="KEGG" id="tbn:TBH_C0077"/>
<dbReference type="RefSeq" id="WP_223212073.1">
    <property type="nucleotide sequence ID" value="NZ_AP012273.1"/>
</dbReference>
<gene>
    <name evidence="5" type="ORF">TBH_C0077</name>
</gene>
<accession>A0A7U6JFR6</accession>
<dbReference type="InterPro" id="IPR002197">
    <property type="entry name" value="HTH_Fis"/>
</dbReference>
<name>A0A7U6JFR6_9GAMM</name>
<organism evidence="5 6">
    <name type="scientific">Thiolapillus brandeum</name>
    <dbReference type="NCBI Taxonomy" id="1076588"/>
    <lineage>
        <taxon>Bacteria</taxon>
        <taxon>Pseudomonadati</taxon>
        <taxon>Pseudomonadota</taxon>
        <taxon>Gammaproteobacteria</taxon>
        <taxon>Chromatiales</taxon>
        <taxon>Sedimenticolaceae</taxon>
        <taxon>Thiolapillus</taxon>
    </lineage>
</organism>
<evidence type="ECO:0000256" key="3">
    <source>
        <dbReference type="ARBA" id="ARBA00029540"/>
    </source>
</evidence>
<dbReference type="PRINTS" id="PR01591">
    <property type="entry name" value="DNABINDNGFIS"/>
</dbReference>
<dbReference type="SUPFAM" id="SSF46689">
    <property type="entry name" value="Homeodomain-like"/>
    <property type="match status" value="1"/>
</dbReference>
<comment type="similarity">
    <text evidence="1">Belongs to the transcriptional regulatory Fis family.</text>
</comment>
<protein>
    <recommendedName>
        <fullName evidence="3">Putative Fis-like DNA-binding protein</fullName>
    </recommendedName>
</protein>
<dbReference type="InterPro" id="IPR005412">
    <property type="entry name" value="Fis_DNA-bd"/>
</dbReference>
<dbReference type="GO" id="GO:0006355">
    <property type="term" value="P:regulation of DNA-templated transcription"/>
    <property type="evidence" value="ECO:0007669"/>
    <property type="project" value="InterPro"/>
</dbReference>
<dbReference type="Proteomes" id="UP000031631">
    <property type="component" value="Chromosome"/>
</dbReference>
<evidence type="ECO:0000313" key="5">
    <source>
        <dbReference type="EMBL" id="BAO43026.1"/>
    </source>
</evidence>
<dbReference type="InterPro" id="IPR009057">
    <property type="entry name" value="Homeodomain-like_sf"/>
</dbReference>
<dbReference type="Pfam" id="PF02954">
    <property type="entry name" value="HTH_8"/>
    <property type="match status" value="1"/>
</dbReference>
<evidence type="ECO:0000256" key="1">
    <source>
        <dbReference type="ARBA" id="ARBA00008559"/>
    </source>
</evidence>
<dbReference type="PRINTS" id="PR01590">
    <property type="entry name" value="HTHFIS"/>
</dbReference>
<dbReference type="GO" id="GO:0043565">
    <property type="term" value="F:sequence-specific DNA binding"/>
    <property type="evidence" value="ECO:0007669"/>
    <property type="project" value="InterPro"/>
</dbReference>
<dbReference type="Gene3D" id="1.10.10.60">
    <property type="entry name" value="Homeodomain-like"/>
    <property type="match status" value="1"/>
</dbReference>
<dbReference type="EMBL" id="AP012273">
    <property type="protein sequence ID" value="BAO43026.1"/>
    <property type="molecule type" value="Genomic_DNA"/>
</dbReference>
<keyword evidence="2" id="KW-0238">DNA-binding</keyword>
<evidence type="ECO:0000313" key="6">
    <source>
        <dbReference type="Proteomes" id="UP000031631"/>
    </source>
</evidence>
<dbReference type="AlphaFoldDB" id="A0A7U6JFR6"/>
<keyword evidence="6" id="KW-1185">Reference proteome</keyword>
<dbReference type="PANTHER" id="PTHR47918">
    <property type="entry name" value="DNA-BINDING PROTEIN FIS"/>
    <property type="match status" value="1"/>
</dbReference>
<dbReference type="InterPro" id="IPR050207">
    <property type="entry name" value="Trans_regulatory_Fis"/>
</dbReference>